<feature type="transmembrane region" description="Helical" evidence="5">
    <location>
        <begin position="397"/>
        <end position="416"/>
    </location>
</feature>
<protein>
    <recommendedName>
        <fullName evidence="6">Major facilitator superfamily (MFS) profile domain-containing protein</fullName>
    </recommendedName>
</protein>
<dbReference type="PROSITE" id="PS50850">
    <property type="entry name" value="MFS"/>
    <property type="match status" value="1"/>
</dbReference>
<feature type="transmembrane region" description="Helical" evidence="5">
    <location>
        <begin position="104"/>
        <end position="124"/>
    </location>
</feature>
<dbReference type="InterPro" id="IPR036259">
    <property type="entry name" value="MFS_trans_sf"/>
</dbReference>
<proteinExistence type="predicted"/>
<dbReference type="InterPro" id="IPR005829">
    <property type="entry name" value="Sugar_transporter_CS"/>
</dbReference>
<dbReference type="InterPro" id="IPR020846">
    <property type="entry name" value="MFS_dom"/>
</dbReference>
<evidence type="ECO:0000256" key="4">
    <source>
        <dbReference type="ARBA" id="ARBA00023136"/>
    </source>
</evidence>
<dbReference type="GO" id="GO:0042908">
    <property type="term" value="P:xenobiotic transport"/>
    <property type="evidence" value="ECO:0007669"/>
    <property type="project" value="UniProtKB-ARBA"/>
</dbReference>
<feature type="transmembrane region" description="Helical" evidence="5">
    <location>
        <begin position="423"/>
        <end position="444"/>
    </location>
</feature>
<dbReference type="Pfam" id="PF07690">
    <property type="entry name" value="MFS_1"/>
    <property type="match status" value="1"/>
</dbReference>
<evidence type="ECO:0000256" key="2">
    <source>
        <dbReference type="ARBA" id="ARBA00022692"/>
    </source>
</evidence>
<keyword evidence="8" id="KW-1185">Reference proteome</keyword>
<dbReference type="AlphaFoldDB" id="A0A261Y3J3"/>
<dbReference type="GO" id="GO:0022857">
    <property type="term" value="F:transmembrane transporter activity"/>
    <property type="evidence" value="ECO:0007669"/>
    <property type="project" value="InterPro"/>
</dbReference>
<dbReference type="Proteomes" id="UP000242875">
    <property type="component" value="Unassembled WGS sequence"/>
</dbReference>
<evidence type="ECO:0000259" key="6">
    <source>
        <dbReference type="PROSITE" id="PS50850"/>
    </source>
</evidence>
<dbReference type="SUPFAM" id="SSF103473">
    <property type="entry name" value="MFS general substrate transporter"/>
    <property type="match status" value="1"/>
</dbReference>
<organism evidence="7 8">
    <name type="scientific">Bifiguratus adelaidae</name>
    <dbReference type="NCBI Taxonomy" id="1938954"/>
    <lineage>
        <taxon>Eukaryota</taxon>
        <taxon>Fungi</taxon>
        <taxon>Fungi incertae sedis</taxon>
        <taxon>Mucoromycota</taxon>
        <taxon>Mucoromycotina</taxon>
        <taxon>Endogonomycetes</taxon>
        <taxon>Endogonales</taxon>
        <taxon>Endogonales incertae sedis</taxon>
        <taxon>Bifiguratus</taxon>
    </lineage>
</organism>
<dbReference type="Gene3D" id="1.20.1250.20">
    <property type="entry name" value="MFS general substrate transporter like domains"/>
    <property type="match status" value="1"/>
</dbReference>
<keyword evidence="3 5" id="KW-1133">Transmembrane helix</keyword>
<evidence type="ECO:0000256" key="5">
    <source>
        <dbReference type="SAM" id="Phobius"/>
    </source>
</evidence>
<dbReference type="EMBL" id="MVBO01000023">
    <property type="protein sequence ID" value="OZJ05054.1"/>
    <property type="molecule type" value="Genomic_DNA"/>
</dbReference>
<keyword evidence="2 5" id="KW-0812">Transmembrane</keyword>
<feature type="transmembrane region" description="Helical" evidence="5">
    <location>
        <begin position="464"/>
        <end position="490"/>
    </location>
</feature>
<evidence type="ECO:0000313" key="8">
    <source>
        <dbReference type="Proteomes" id="UP000242875"/>
    </source>
</evidence>
<reference evidence="7 8" key="1">
    <citation type="journal article" date="2017" name="Mycologia">
        <title>Bifiguratus adelaidae, gen. et sp. nov., a new member of Mucoromycotina in endophytic and soil-dwelling habitats.</title>
        <authorList>
            <person name="Torres-Cruz T.J."/>
            <person name="Billingsley Tobias T.L."/>
            <person name="Almatruk M."/>
            <person name="Hesse C."/>
            <person name="Kuske C.R."/>
            <person name="Desiro A."/>
            <person name="Benucci G.M."/>
            <person name="Bonito G."/>
            <person name="Stajich J.E."/>
            <person name="Dunlap C."/>
            <person name="Arnold A.E."/>
            <person name="Porras-Alfaro A."/>
        </authorList>
    </citation>
    <scope>NUCLEOTIDE SEQUENCE [LARGE SCALE GENOMIC DNA]</scope>
    <source>
        <strain evidence="7 8">AZ0501</strain>
    </source>
</reference>
<dbReference type="OrthoDB" id="2130629at2759"/>
<dbReference type="GO" id="GO:0140115">
    <property type="term" value="P:export across plasma membrane"/>
    <property type="evidence" value="ECO:0007669"/>
    <property type="project" value="UniProtKB-ARBA"/>
</dbReference>
<dbReference type="GO" id="GO:0005886">
    <property type="term" value="C:plasma membrane"/>
    <property type="evidence" value="ECO:0007669"/>
    <property type="project" value="TreeGrafter"/>
</dbReference>
<comment type="caution">
    <text evidence="7">The sequence shown here is derived from an EMBL/GenBank/DDBJ whole genome shotgun (WGS) entry which is preliminary data.</text>
</comment>
<name>A0A261Y3J3_9FUNG</name>
<evidence type="ECO:0000256" key="1">
    <source>
        <dbReference type="ARBA" id="ARBA00004141"/>
    </source>
</evidence>
<sequence>MSEAGTKDASVFLGEVEIIPGTEIMSDEIAHKHFKHARGKGEVLIPQPTNEQHDPLNWNRRWKLVITVVQAAFVLISVMTNLSIAPLTPVYMNQWGKSEQEVALLTGATVITLGYANFVIVPCAEIFGRRITSIVCGLICLGSNIWQASAVTYESFLAARVISGLGAAANESMMPMVVADIFFLHERGQYMALYFMYFGGTMVGPLISGNIAAHITWRWFFWVCTIAQGLNVFSMFFFPETRFKRDETPKLAIEENSGSSVAEEKAETGTVSHVEVAEDARNQSVADTESATDHLVPETGRPRKAQFNVIKPLDVEVMQTLFRHVYTPVQLFFFPIVLWAAMTMGGGANALLDVNLLQSQALSAPPYNSTLVRPLSDWIAAWLTKRNKGIREPEMRLWSLIPYLILTVIAMTVVGVGFQQGWVWEVIIVIGFTLVSIMVISTVVKNTFGFGMTYFVNPWVKQSGFVPPAMLLMAIPVGFGLIGMIVLLVYGKELRALTRNAKVHSF</sequence>
<accession>A0A261Y3J3</accession>
<evidence type="ECO:0000313" key="7">
    <source>
        <dbReference type="EMBL" id="OZJ05054.1"/>
    </source>
</evidence>
<dbReference type="PANTHER" id="PTHR23502:SF149">
    <property type="entry name" value="TRANSPORTER, PUTATIVE-RELATED"/>
    <property type="match status" value="1"/>
</dbReference>
<feature type="transmembrane region" description="Helical" evidence="5">
    <location>
        <begin position="331"/>
        <end position="352"/>
    </location>
</feature>
<feature type="transmembrane region" description="Helical" evidence="5">
    <location>
        <begin position="219"/>
        <end position="238"/>
    </location>
</feature>
<evidence type="ECO:0000256" key="3">
    <source>
        <dbReference type="ARBA" id="ARBA00022989"/>
    </source>
</evidence>
<comment type="subcellular location">
    <subcellularLocation>
        <location evidence="1">Membrane</location>
        <topology evidence="1">Multi-pass membrane protein</topology>
    </subcellularLocation>
</comment>
<gene>
    <name evidence="7" type="ORF">BZG36_02072</name>
</gene>
<dbReference type="PANTHER" id="PTHR23502">
    <property type="entry name" value="MAJOR FACILITATOR SUPERFAMILY"/>
    <property type="match status" value="1"/>
</dbReference>
<dbReference type="PROSITE" id="PS00216">
    <property type="entry name" value="SUGAR_TRANSPORT_1"/>
    <property type="match status" value="1"/>
</dbReference>
<dbReference type="InterPro" id="IPR011701">
    <property type="entry name" value="MFS"/>
</dbReference>
<feature type="domain" description="Major facilitator superfamily (MFS) profile" evidence="6">
    <location>
        <begin position="65"/>
        <end position="506"/>
    </location>
</feature>
<feature type="transmembrane region" description="Helical" evidence="5">
    <location>
        <begin position="64"/>
        <end position="84"/>
    </location>
</feature>
<feature type="transmembrane region" description="Helical" evidence="5">
    <location>
        <begin position="191"/>
        <end position="213"/>
    </location>
</feature>
<keyword evidence="4 5" id="KW-0472">Membrane</keyword>